<reference evidence="2 3" key="1">
    <citation type="submission" date="2024-03" db="EMBL/GenBank/DDBJ databases">
        <authorList>
            <person name="Martinez-Hernandez J."/>
        </authorList>
    </citation>
    <scope>NUCLEOTIDE SEQUENCE [LARGE SCALE GENOMIC DNA]</scope>
</reference>
<keyword evidence="3" id="KW-1185">Reference proteome</keyword>
<evidence type="ECO:0000313" key="2">
    <source>
        <dbReference type="EMBL" id="CAL0335108.1"/>
    </source>
</evidence>
<gene>
    <name evidence="2" type="ORF">LLUT_LOCUS36168</name>
</gene>
<proteinExistence type="predicted"/>
<dbReference type="Proteomes" id="UP001497480">
    <property type="component" value="Unassembled WGS sequence"/>
</dbReference>
<accession>A0AAV1YMC8</accession>
<name>A0AAV1YMC8_LUPLU</name>
<sequence>MTSDKSKFIKLSPKKKGHVTYGNNNKGKILGVEKIGNASQTIIKNKLYMEGLEHNLLSISQLFNKGSKVIFDSK</sequence>
<evidence type="ECO:0000313" key="3">
    <source>
        <dbReference type="Proteomes" id="UP001497480"/>
    </source>
</evidence>
<dbReference type="AlphaFoldDB" id="A0AAV1YMC8"/>
<feature type="domain" description="Retrovirus-related Pol polyprotein from transposon TNT 1-94-like beta-barrel" evidence="1">
    <location>
        <begin position="1"/>
        <end position="66"/>
    </location>
</feature>
<dbReference type="InterPro" id="IPR054722">
    <property type="entry name" value="PolX-like_BBD"/>
</dbReference>
<comment type="caution">
    <text evidence="2">The sequence shown here is derived from an EMBL/GenBank/DDBJ whole genome shotgun (WGS) entry which is preliminary data.</text>
</comment>
<dbReference type="EMBL" id="CAXHTB010000026">
    <property type="protein sequence ID" value="CAL0335108.1"/>
    <property type="molecule type" value="Genomic_DNA"/>
</dbReference>
<dbReference type="Pfam" id="PF22936">
    <property type="entry name" value="Pol_BBD"/>
    <property type="match status" value="1"/>
</dbReference>
<organism evidence="2 3">
    <name type="scientific">Lupinus luteus</name>
    <name type="common">European yellow lupine</name>
    <dbReference type="NCBI Taxonomy" id="3873"/>
    <lineage>
        <taxon>Eukaryota</taxon>
        <taxon>Viridiplantae</taxon>
        <taxon>Streptophyta</taxon>
        <taxon>Embryophyta</taxon>
        <taxon>Tracheophyta</taxon>
        <taxon>Spermatophyta</taxon>
        <taxon>Magnoliopsida</taxon>
        <taxon>eudicotyledons</taxon>
        <taxon>Gunneridae</taxon>
        <taxon>Pentapetalae</taxon>
        <taxon>rosids</taxon>
        <taxon>fabids</taxon>
        <taxon>Fabales</taxon>
        <taxon>Fabaceae</taxon>
        <taxon>Papilionoideae</taxon>
        <taxon>50 kb inversion clade</taxon>
        <taxon>genistoids sensu lato</taxon>
        <taxon>core genistoids</taxon>
        <taxon>Genisteae</taxon>
        <taxon>Lupinus</taxon>
    </lineage>
</organism>
<evidence type="ECO:0000259" key="1">
    <source>
        <dbReference type="Pfam" id="PF22936"/>
    </source>
</evidence>
<protein>
    <recommendedName>
        <fullName evidence="1">Retrovirus-related Pol polyprotein from transposon TNT 1-94-like beta-barrel domain-containing protein</fullName>
    </recommendedName>
</protein>